<keyword evidence="3" id="KW-0812">Transmembrane</keyword>
<gene>
    <name evidence="4" type="ORF">HO133_002799</name>
</gene>
<name>A0A8H6FAV8_9LECA</name>
<dbReference type="PANTHER" id="PTHR46494:SF1">
    <property type="entry name" value="CORA FAMILY METAL ION TRANSPORTER (EUROFUNG)"/>
    <property type="match status" value="1"/>
</dbReference>
<reference evidence="4 5" key="1">
    <citation type="journal article" date="2020" name="Genomics">
        <title>Complete, high-quality genomes from long-read metagenomic sequencing of two wolf lichen thalli reveals enigmatic genome architecture.</title>
        <authorList>
            <person name="McKenzie S.K."/>
            <person name="Walston R.F."/>
            <person name="Allen J.L."/>
        </authorList>
    </citation>
    <scope>NUCLEOTIDE SEQUENCE [LARGE SCALE GENOMIC DNA]</scope>
    <source>
        <strain evidence="4">WasteWater1</strain>
    </source>
</reference>
<dbReference type="AlphaFoldDB" id="A0A8H6FAV8"/>
<evidence type="ECO:0000313" key="4">
    <source>
        <dbReference type="EMBL" id="KAF6221118.1"/>
    </source>
</evidence>
<evidence type="ECO:0000313" key="5">
    <source>
        <dbReference type="Proteomes" id="UP000593566"/>
    </source>
</evidence>
<dbReference type="GO" id="GO:0015087">
    <property type="term" value="F:cobalt ion transmembrane transporter activity"/>
    <property type="evidence" value="ECO:0007669"/>
    <property type="project" value="TreeGrafter"/>
</dbReference>
<feature type="compositionally biased region" description="Basic and acidic residues" evidence="2">
    <location>
        <begin position="124"/>
        <end position="137"/>
    </location>
</feature>
<dbReference type="SUPFAM" id="SSF143865">
    <property type="entry name" value="CorA soluble domain-like"/>
    <property type="match status" value="1"/>
</dbReference>
<feature type="transmembrane region" description="Helical" evidence="3">
    <location>
        <begin position="478"/>
        <end position="499"/>
    </location>
</feature>
<dbReference type="GO" id="GO:0015095">
    <property type="term" value="F:magnesium ion transmembrane transporter activity"/>
    <property type="evidence" value="ECO:0007669"/>
    <property type="project" value="TreeGrafter"/>
</dbReference>
<keyword evidence="3" id="KW-1133">Transmembrane helix</keyword>
<evidence type="ECO:0000256" key="3">
    <source>
        <dbReference type="SAM" id="Phobius"/>
    </source>
</evidence>
<dbReference type="InterPro" id="IPR045861">
    <property type="entry name" value="CorA_cytoplasmic_dom"/>
</dbReference>
<dbReference type="PANTHER" id="PTHR46494">
    <property type="entry name" value="CORA FAMILY METAL ION TRANSPORTER (EUROFUNG)"/>
    <property type="match status" value="1"/>
</dbReference>
<protein>
    <recommendedName>
        <fullName evidence="6">ADP-ribosylation factor</fullName>
    </recommendedName>
</protein>
<dbReference type="GO" id="GO:0000287">
    <property type="term" value="F:magnesium ion binding"/>
    <property type="evidence" value="ECO:0007669"/>
    <property type="project" value="TreeGrafter"/>
</dbReference>
<comment type="subcellular location">
    <subcellularLocation>
        <location evidence="1">Cell membrane</location>
        <topology evidence="1">Multi-pass membrane protein</topology>
    </subcellularLocation>
</comment>
<dbReference type="GeneID" id="59331211"/>
<dbReference type="RefSeq" id="XP_037150553.1">
    <property type="nucleotide sequence ID" value="XM_037293724.1"/>
</dbReference>
<dbReference type="Gene3D" id="1.20.58.340">
    <property type="entry name" value="Magnesium transport protein CorA, transmembrane region"/>
    <property type="match status" value="1"/>
</dbReference>
<dbReference type="GO" id="GO:0050897">
    <property type="term" value="F:cobalt ion binding"/>
    <property type="evidence" value="ECO:0007669"/>
    <property type="project" value="TreeGrafter"/>
</dbReference>
<keyword evidence="5" id="KW-1185">Reference proteome</keyword>
<feature type="transmembrane region" description="Helical" evidence="3">
    <location>
        <begin position="514"/>
        <end position="536"/>
    </location>
</feature>
<dbReference type="GO" id="GO:0005886">
    <property type="term" value="C:plasma membrane"/>
    <property type="evidence" value="ECO:0007669"/>
    <property type="project" value="UniProtKB-SubCell"/>
</dbReference>
<dbReference type="EMBL" id="JACCJB010000015">
    <property type="protein sequence ID" value="KAF6221118.1"/>
    <property type="molecule type" value="Genomic_DNA"/>
</dbReference>
<sequence>MIGASSLPEFDDFDDGKVYERCHKAAARGDTRNFVIEFDSTKAYAAHNLNDASVKQLLQLERAKHSSARWINIWAPEQQKEVVSALAEHYNFSPRLRGIMSSEHSTIAQVAPATPHRRVLSRGKKPDMERKSVESQSLDLEKDGMAIPTSLRPPMLDLSHYRLVEEVWHYCSIDWSNKYLCIGYNSLSDTRADSEYRSTQTYEDDSESTEHVKDKPKGVRTWTWLVLCDDAPSGTVISIYENPFLGPLGGMTGNEQPLLNVIRRNLLNVFMQLSEVNDVRRKTNPINTLDIRPSLGSNQSSDITIADSPSLLFYYLFDDWYTSYALVAKSEHQYAMELEKLRENMFTKPQVPLIQRLHQYGRELAVLKRMYQSYALIIERILDRQKPLHSSTGDPSSVRDNHGEALISEGQVTSKIQTFGAPLSSAATVRFERLRDRINLYALSEIQECLDEKDSLVFLNFNLITLKESQAVERLTRITILLAKVTILFMPVSLMTAYFSTQLSDLANLYTIKTYWICFVVIMSLSFVGLALFGVASGTLEGKPIYRSFTQTMVDAGRGKWKARRERKDR</sequence>
<proteinExistence type="predicted"/>
<comment type="caution">
    <text evidence="4">The sequence shown here is derived from an EMBL/GenBank/DDBJ whole genome shotgun (WGS) entry which is preliminary data.</text>
</comment>
<organism evidence="4 5">
    <name type="scientific">Letharia lupina</name>
    <dbReference type="NCBI Taxonomy" id="560253"/>
    <lineage>
        <taxon>Eukaryota</taxon>
        <taxon>Fungi</taxon>
        <taxon>Dikarya</taxon>
        <taxon>Ascomycota</taxon>
        <taxon>Pezizomycotina</taxon>
        <taxon>Lecanoromycetes</taxon>
        <taxon>OSLEUM clade</taxon>
        <taxon>Lecanoromycetidae</taxon>
        <taxon>Lecanorales</taxon>
        <taxon>Lecanorineae</taxon>
        <taxon>Parmeliaceae</taxon>
        <taxon>Letharia</taxon>
    </lineage>
</organism>
<feature type="region of interest" description="Disordered" evidence="2">
    <location>
        <begin position="113"/>
        <end position="137"/>
    </location>
</feature>
<accession>A0A8H6FAV8</accession>
<keyword evidence="3" id="KW-0472">Membrane</keyword>
<evidence type="ECO:0000256" key="2">
    <source>
        <dbReference type="SAM" id="MobiDB-lite"/>
    </source>
</evidence>
<dbReference type="Proteomes" id="UP000593566">
    <property type="component" value="Unassembled WGS sequence"/>
</dbReference>
<evidence type="ECO:0000256" key="1">
    <source>
        <dbReference type="ARBA" id="ARBA00004651"/>
    </source>
</evidence>
<evidence type="ECO:0008006" key="6">
    <source>
        <dbReference type="Google" id="ProtNLM"/>
    </source>
</evidence>